<dbReference type="AlphaFoldDB" id="A0A0X8FMK8"/>
<evidence type="ECO:0000259" key="2">
    <source>
        <dbReference type="Pfam" id="PF02517"/>
    </source>
</evidence>
<evidence type="ECO:0000256" key="1">
    <source>
        <dbReference type="ARBA" id="ARBA00009067"/>
    </source>
</evidence>
<dbReference type="InterPro" id="IPR003675">
    <property type="entry name" value="Rce1/LyrA-like_dom"/>
</dbReference>
<reference evidence="3 4" key="1">
    <citation type="journal article" date="2016" name="Genome Announc.">
        <title>Complete Genome Sequences of Aerococcus christensenii CCUG 28831T, Aerococcus sanguinicola CCUG 43001T, Aerococcus urinae CCUG 36881T, Aerococcus urinaeequi CCUG 28094T, Aerococcus urinaehominis CCUG 42038 BT, and Aerococcus viridans CCUG 4311T.</title>
        <authorList>
            <person name="Carkaci D."/>
            <person name="Dargis R."/>
            <person name="Nielsen X.C."/>
            <person name="Skovgaard O."/>
            <person name="Fuursted K."/>
            <person name="Christensen J.J."/>
        </authorList>
    </citation>
    <scope>NUCLEOTIDE SEQUENCE [LARGE SCALE GENOMIC DNA]</scope>
    <source>
        <strain evidence="3 4">CCUG42038B</strain>
    </source>
</reference>
<evidence type="ECO:0000313" key="4">
    <source>
        <dbReference type="Proteomes" id="UP000062260"/>
    </source>
</evidence>
<protein>
    <recommendedName>
        <fullName evidence="2">CAAX prenyl protease 2/Lysostaphin resistance protein A-like domain-containing protein</fullName>
    </recommendedName>
</protein>
<dbReference type="RefSeq" id="WP_067980412.1">
    <property type="nucleotide sequence ID" value="NZ_CP014163.1"/>
</dbReference>
<comment type="similarity">
    <text evidence="1">Belongs to the UPF0177 family.</text>
</comment>
<dbReference type="Proteomes" id="UP000062260">
    <property type="component" value="Chromosome"/>
</dbReference>
<keyword evidence="4" id="KW-1185">Reference proteome</keyword>
<dbReference type="OrthoDB" id="8607342at2"/>
<dbReference type="PANTHER" id="PTHR36435:SF1">
    <property type="entry name" value="CAAX AMINO TERMINAL PROTEASE FAMILY PROTEIN"/>
    <property type="match status" value="1"/>
</dbReference>
<dbReference type="GO" id="GO:0004175">
    <property type="term" value="F:endopeptidase activity"/>
    <property type="evidence" value="ECO:0007669"/>
    <property type="project" value="UniProtKB-ARBA"/>
</dbReference>
<evidence type="ECO:0000313" key="3">
    <source>
        <dbReference type="EMBL" id="AMB99844.1"/>
    </source>
</evidence>
<dbReference type="STRING" id="128944.AWM75_07640"/>
<name>A0A0X8FMK8_9LACT</name>
<dbReference type="PANTHER" id="PTHR36435">
    <property type="entry name" value="SLR1288 PROTEIN"/>
    <property type="match status" value="1"/>
</dbReference>
<gene>
    <name evidence="3" type="ORF">AWM75_07640</name>
</gene>
<sequence length="264" mass="29220">MSEKNYPNLFIRCLVMVGYILLINITNGLPMMTLALPNGWGLVVGLVSLVVSFAMIYWLFCQYRKWVVGQPGSDQLAPDQPLGDRQDLAAQPAGSAADKNQGRLAAIKGLGQPNGKLVVIYFLIMRVVVAVLSWLILYLNGDQTTANDQAIIDAFSQGSTVGILVALVVMCLVAPLAEELIFRGLMTHYLFKGKQTHLTAIVASLLFSSVHLSTNFLSFFLYFAMGYIMHRAYFQRMKLVDAMAVHALNNFFATLGVFYLIYFG</sequence>
<dbReference type="GO" id="GO:0080120">
    <property type="term" value="P:CAAX-box protein maturation"/>
    <property type="evidence" value="ECO:0007669"/>
    <property type="project" value="UniProtKB-ARBA"/>
</dbReference>
<reference evidence="4" key="2">
    <citation type="submission" date="2016-01" db="EMBL/GenBank/DDBJ databases">
        <title>Six Aerococcus type strain genome sequencing and assembly using PacBio and Illumina Hiseq.</title>
        <authorList>
            <person name="Carkaci D."/>
            <person name="Dargis R."/>
            <person name="Nielsen X.C."/>
            <person name="Skovgaard O."/>
            <person name="Fuursted K."/>
            <person name="Christensen J.J."/>
        </authorList>
    </citation>
    <scope>NUCLEOTIDE SEQUENCE [LARGE SCALE GENOMIC DNA]</scope>
    <source>
        <strain evidence="4">CCUG42038B</strain>
    </source>
</reference>
<dbReference type="InterPro" id="IPR052710">
    <property type="entry name" value="CAAX_protease"/>
</dbReference>
<dbReference type="Pfam" id="PF02517">
    <property type="entry name" value="Rce1-like"/>
    <property type="match status" value="1"/>
</dbReference>
<accession>A0A0X8FMK8</accession>
<organism evidence="3 4">
    <name type="scientific">Aerococcus urinaehominis</name>
    <dbReference type="NCBI Taxonomy" id="128944"/>
    <lineage>
        <taxon>Bacteria</taxon>
        <taxon>Bacillati</taxon>
        <taxon>Bacillota</taxon>
        <taxon>Bacilli</taxon>
        <taxon>Lactobacillales</taxon>
        <taxon>Aerococcaceae</taxon>
        <taxon>Aerococcus</taxon>
    </lineage>
</organism>
<feature type="domain" description="CAAX prenyl protease 2/Lysostaphin resistance protein A-like" evidence="2">
    <location>
        <begin position="162"/>
        <end position="252"/>
    </location>
</feature>
<dbReference type="EMBL" id="CP014163">
    <property type="protein sequence ID" value="AMB99844.1"/>
    <property type="molecule type" value="Genomic_DNA"/>
</dbReference>
<dbReference type="KEGG" id="auh:AWM75_07640"/>
<proteinExistence type="inferred from homology"/>